<gene>
    <name evidence="7" type="ORF">KL933_000273</name>
</gene>
<comment type="similarity">
    <text evidence="2">Belongs to the CWC15 family.</text>
</comment>
<evidence type="ECO:0000256" key="1">
    <source>
        <dbReference type="ARBA" id="ARBA00003777"/>
    </source>
</evidence>
<dbReference type="InterPro" id="IPR006973">
    <property type="entry name" value="Cwf_Cwc_15"/>
</dbReference>
<feature type="compositionally biased region" description="Basic and acidic residues" evidence="6">
    <location>
        <begin position="142"/>
        <end position="156"/>
    </location>
</feature>
<dbReference type="Proteomes" id="UP000738402">
    <property type="component" value="Unassembled WGS sequence"/>
</dbReference>
<dbReference type="GO" id="GO:0045292">
    <property type="term" value="P:mRNA cis splicing, via spliceosome"/>
    <property type="evidence" value="ECO:0007669"/>
    <property type="project" value="TreeGrafter"/>
</dbReference>
<organism evidence="7 8">
    <name type="scientific">Ogataea haglerorum</name>
    <dbReference type="NCBI Taxonomy" id="1937702"/>
    <lineage>
        <taxon>Eukaryota</taxon>
        <taxon>Fungi</taxon>
        <taxon>Dikarya</taxon>
        <taxon>Ascomycota</taxon>
        <taxon>Saccharomycotina</taxon>
        <taxon>Pichiomycetes</taxon>
        <taxon>Pichiales</taxon>
        <taxon>Pichiaceae</taxon>
        <taxon>Ogataea</taxon>
    </lineage>
</organism>
<keyword evidence="4" id="KW-0507">mRNA processing</keyword>
<evidence type="ECO:0000256" key="3">
    <source>
        <dbReference type="ARBA" id="ARBA00020693"/>
    </source>
</evidence>
<sequence>MTTAHRPTFDHARGRDNVRSSIKHKRAMPAHMAMKYRREKRPTDDDWDGASEYEVDKSEVQRLRSELEDRSGAESRGAAEERQPQADELERSRQLLLETKDIDSDSDSESEGDSEEDDEEDDDEEDEDAELLRELEKIKREKEARLAKQKEEELARRAASSNPLVQFSDSVHKSWRSTTFRRKEKASRQDSYINDMLRSDFHKRFMDRYVK</sequence>
<protein>
    <recommendedName>
        <fullName evidence="3">Pre-mRNA-splicing factor CWC15</fullName>
    </recommendedName>
</protein>
<feature type="compositionally biased region" description="Basic and acidic residues" evidence="6">
    <location>
        <begin position="7"/>
        <end position="18"/>
    </location>
</feature>
<evidence type="ECO:0000256" key="5">
    <source>
        <dbReference type="ARBA" id="ARBA00023187"/>
    </source>
</evidence>
<dbReference type="GO" id="GO:0003723">
    <property type="term" value="F:RNA binding"/>
    <property type="evidence" value="ECO:0007669"/>
    <property type="project" value="TreeGrafter"/>
</dbReference>
<reference evidence="7" key="1">
    <citation type="journal article" date="2021" name="G3 (Bethesda)">
        <title>Genomic diversity, chromosomal rearrangements, and interspecies hybridization in the ogataea polymorpha species complex.</title>
        <authorList>
            <person name="Hanson S.J."/>
            <person name="Cinneide E.O."/>
            <person name="Salzberg L.I."/>
            <person name="Wolfe K.H."/>
            <person name="McGowan J."/>
            <person name="Fitzpatrick D.A."/>
            <person name="Matlin K."/>
        </authorList>
    </citation>
    <scope>NUCLEOTIDE SEQUENCE</scope>
    <source>
        <strain evidence="7">83-405-1</strain>
    </source>
</reference>
<evidence type="ECO:0000256" key="6">
    <source>
        <dbReference type="SAM" id="MobiDB-lite"/>
    </source>
</evidence>
<feature type="compositionally biased region" description="Basic residues" evidence="6">
    <location>
        <begin position="21"/>
        <end position="40"/>
    </location>
</feature>
<name>A0AAN6I366_9ASCO</name>
<keyword evidence="5" id="KW-0508">mRNA splicing</keyword>
<feature type="compositionally biased region" description="Basic and acidic residues" evidence="6">
    <location>
        <begin position="54"/>
        <end position="103"/>
    </location>
</feature>
<comment type="function">
    <text evidence="1">Involved in pre-mRNA splicing.</text>
</comment>
<evidence type="ECO:0000256" key="2">
    <source>
        <dbReference type="ARBA" id="ARBA00006644"/>
    </source>
</evidence>
<evidence type="ECO:0000313" key="8">
    <source>
        <dbReference type="Proteomes" id="UP000738402"/>
    </source>
</evidence>
<dbReference type="PANTHER" id="PTHR12718:SF2">
    <property type="entry name" value="SPLICEOSOME-ASSOCIATED PROTEIN CWC15 HOMOLOG"/>
    <property type="match status" value="1"/>
</dbReference>
<evidence type="ECO:0000313" key="7">
    <source>
        <dbReference type="EMBL" id="KAG7730478.1"/>
    </source>
</evidence>
<feature type="region of interest" description="Disordered" evidence="6">
    <location>
        <begin position="142"/>
        <end position="161"/>
    </location>
</feature>
<evidence type="ECO:0000256" key="4">
    <source>
        <dbReference type="ARBA" id="ARBA00022664"/>
    </source>
</evidence>
<feature type="region of interest" description="Disordered" evidence="6">
    <location>
        <begin position="1"/>
        <end position="134"/>
    </location>
</feature>
<proteinExistence type="inferred from homology"/>
<dbReference type="GO" id="GO:0071013">
    <property type="term" value="C:catalytic step 2 spliceosome"/>
    <property type="evidence" value="ECO:0007669"/>
    <property type="project" value="TreeGrafter"/>
</dbReference>
<dbReference type="PANTHER" id="PTHR12718">
    <property type="entry name" value="CELL CYCLE CONTROL PROTEIN CWF15"/>
    <property type="match status" value="1"/>
</dbReference>
<dbReference type="Pfam" id="PF04889">
    <property type="entry name" value="Cwf_Cwc_15"/>
    <property type="match status" value="1"/>
</dbReference>
<dbReference type="AlphaFoldDB" id="A0AAN6I366"/>
<feature type="compositionally biased region" description="Acidic residues" evidence="6">
    <location>
        <begin position="104"/>
        <end position="129"/>
    </location>
</feature>
<dbReference type="EMBL" id="JAHLUH010000001">
    <property type="protein sequence ID" value="KAG7730478.1"/>
    <property type="molecule type" value="Genomic_DNA"/>
</dbReference>
<comment type="caution">
    <text evidence="7">The sequence shown here is derived from an EMBL/GenBank/DDBJ whole genome shotgun (WGS) entry which is preliminary data.</text>
</comment>
<accession>A0AAN6I366</accession>